<feature type="transmembrane region" description="Helical" evidence="9">
    <location>
        <begin position="148"/>
        <end position="172"/>
    </location>
</feature>
<dbReference type="Proteomes" id="UP000506160">
    <property type="component" value="Unassembled WGS sequence"/>
</dbReference>
<feature type="domain" description="RCK N-terminal" evidence="10">
    <location>
        <begin position="417"/>
        <end position="534"/>
    </location>
</feature>
<feature type="transmembrane region" description="Helical" evidence="9">
    <location>
        <begin position="281"/>
        <end position="314"/>
    </location>
</feature>
<dbReference type="GO" id="GO:0006813">
    <property type="term" value="P:potassium ion transport"/>
    <property type="evidence" value="ECO:0007669"/>
    <property type="project" value="InterPro"/>
</dbReference>
<dbReference type="PROSITE" id="PS51201">
    <property type="entry name" value="RCK_N"/>
    <property type="match status" value="1"/>
</dbReference>
<dbReference type="InterPro" id="IPR036291">
    <property type="entry name" value="NAD(P)-bd_dom_sf"/>
</dbReference>
<evidence type="ECO:0000256" key="1">
    <source>
        <dbReference type="ARBA" id="ARBA00004141"/>
    </source>
</evidence>
<protein>
    <submittedName>
        <fullName evidence="11">Kef family K(+) transporter</fullName>
    </submittedName>
</protein>
<keyword evidence="12" id="KW-1185">Reference proteome</keyword>
<dbReference type="Pfam" id="PF00999">
    <property type="entry name" value="Na_H_Exchanger"/>
    <property type="match status" value="1"/>
</dbReference>
<comment type="caution">
    <text evidence="11">The sequence shown here is derived from an EMBL/GenBank/DDBJ whole genome shotgun (WGS) entry which is preliminary data.</text>
</comment>
<dbReference type="Pfam" id="PF02254">
    <property type="entry name" value="TrkA_N"/>
    <property type="match status" value="1"/>
</dbReference>
<dbReference type="EMBL" id="AWGA01000055">
    <property type="protein sequence ID" value="TEA27100.1"/>
    <property type="molecule type" value="Genomic_DNA"/>
</dbReference>
<keyword evidence="7" id="KW-0406">Ion transport</keyword>
<keyword evidence="4" id="KW-0050">Antiport</keyword>
<reference evidence="11 12" key="1">
    <citation type="journal article" date="2014" name="Appl. Environ. Microbiol.">
        <title>Genomic features of a bumble bee symbiont reflect its host environment.</title>
        <authorList>
            <person name="Martinson V.G."/>
            <person name="Magoc T."/>
            <person name="Koch H."/>
            <person name="Salzberg S.L."/>
            <person name="Moran N.A."/>
        </authorList>
    </citation>
    <scope>NUCLEOTIDE SEQUENCE [LARGE SCALE GENOMIC DNA]</scope>
    <source>
        <strain evidence="11 12">Bimp</strain>
    </source>
</reference>
<keyword evidence="3" id="KW-0813">Transport</keyword>
<dbReference type="AlphaFoldDB" id="A0AB94ICF7"/>
<sequence>MHSTGPLIAAIIGGIVLAAILGLLANKLKISPLVGYLIAGILFGPATPGYVADTTIVGQLAEIGVILLMFAVGLHFSLKDLLSVKAIAIPGAIVQIAVATLLGMGLAVCIGWSLLTGLVFGLCLSTASTVVLLRALEERHLIESSRGRIAIGWLIVEDLAMVLTLVLLPAIIKTSSDTNIQLVDIAFEIAKTIGLVIVFISFMIIFGRRFVPWLLAKSAATGSDELFTLTVLGIALGIALAAVQLFGASFALGAFFAGMALTESELSHRAATNVLPLKDAFAVLFFVSVGMLFDPTIIITHPFATLATIMIIIFGKSIAAYTIVRLFGHSKRTALTISASLAQIGEFSFILAALGITLGVFPPEAHSLILAGAIISIVINPFIFNFVEAYLAKTETIVDKMIDPVATITQPVPDNMADHAILIGHGRLGSIIAGQLHERNIPFIVIDSSLSLVEKLRNEGIIAIFGNASNEDILQLAHVNTAKWLIVSMPNGYEAGQISSKVRELRPDIDIYVSTFYDDEAEYIAEHGATEVITGRNEIAAHILALLHQQPTTISPTEIDKESELIEIAEASNLPQDKVV</sequence>
<evidence type="ECO:0000256" key="5">
    <source>
        <dbReference type="ARBA" id="ARBA00022692"/>
    </source>
</evidence>
<dbReference type="InterPro" id="IPR003148">
    <property type="entry name" value="RCK_N"/>
</dbReference>
<evidence type="ECO:0000256" key="4">
    <source>
        <dbReference type="ARBA" id="ARBA00022449"/>
    </source>
</evidence>
<organism evidence="11 12">
    <name type="scientific">Candidatus Schmidhempelia bombi str. Bimp</name>
    <dbReference type="NCBI Taxonomy" id="1387197"/>
    <lineage>
        <taxon>Bacteria</taxon>
        <taxon>Pseudomonadati</taxon>
        <taxon>Pseudomonadota</taxon>
        <taxon>Gammaproteobacteria</taxon>
        <taxon>Orbales</taxon>
        <taxon>Orbaceae</taxon>
        <taxon>Candidatus Schmidhempelia</taxon>
    </lineage>
</organism>
<evidence type="ECO:0000256" key="9">
    <source>
        <dbReference type="SAM" id="Phobius"/>
    </source>
</evidence>
<dbReference type="NCBIfam" id="NF007950">
    <property type="entry name" value="PRK10669.1"/>
    <property type="match status" value="1"/>
</dbReference>
<evidence type="ECO:0000259" key="10">
    <source>
        <dbReference type="PROSITE" id="PS51201"/>
    </source>
</evidence>
<gene>
    <name evidence="11" type="ORF">O970_05400</name>
</gene>
<feature type="transmembrane region" description="Helical" evidence="9">
    <location>
        <begin position="192"/>
        <end position="211"/>
    </location>
</feature>
<feature type="transmembrane region" description="Helical" evidence="9">
    <location>
        <begin position="6"/>
        <end position="26"/>
    </location>
</feature>
<keyword evidence="6 9" id="KW-1133">Transmembrane helix</keyword>
<evidence type="ECO:0000256" key="7">
    <source>
        <dbReference type="ARBA" id="ARBA00023065"/>
    </source>
</evidence>
<feature type="transmembrane region" description="Helical" evidence="9">
    <location>
        <begin position="367"/>
        <end position="391"/>
    </location>
</feature>
<accession>A0AB94ICF7</accession>
<dbReference type="GO" id="GO:0016020">
    <property type="term" value="C:membrane"/>
    <property type="evidence" value="ECO:0007669"/>
    <property type="project" value="UniProtKB-SubCell"/>
</dbReference>
<dbReference type="GO" id="GO:0015297">
    <property type="term" value="F:antiporter activity"/>
    <property type="evidence" value="ECO:0007669"/>
    <property type="project" value="UniProtKB-KW"/>
</dbReference>
<proteinExistence type="inferred from homology"/>
<evidence type="ECO:0000256" key="8">
    <source>
        <dbReference type="ARBA" id="ARBA00023136"/>
    </source>
</evidence>
<dbReference type="InterPro" id="IPR006153">
    <property type="entry name" value="Cation/H_exchanger_TM"/>
</dbReference>
<keyword evidence="8 9" id="KW-0472">Membrane</keyword>
<comment type="similarity">
    <text evidence="2">Belongs to the monovalent cation:proton antiporter 2 (CPA2) transporter (TC 2.A.37) family.</text>
</comment>
<evidence type="ECO:0000256" key="2">
    <source>
        <dbReference type="ARBA" id="ARBA00005551"/>
    </source>
</evidence>
<dbReference type="PANTHER" id="PTHR42751">
    <property type="entry name" value="SODIUM/HYDROGEN EXCHANGER FAMILY/TRKA DOMAIN PROTEIN"/>
    <property type="match status" value="1"/>
</dbReference>
<evidence type="ECO:0000313" key="11">
    <source>
        <dbReference type="EMBL" id="TEA27100.1"/>
    </source>
</evidence>
<name>A0AB94ICF7_9GAMM</name>
<comment type="subcellular location">
    <subcellularLocation>
        <location evidence="1">Membrane</location>
        <topology evidence="1">Multi-pass membrane protein</topology>
    </subcellularLocation>
</comment>
<dbReference type="Gene3D" id="1.20.1530.20">
    <property type="match status" value="1"/>
</dbReference>
<feature type="transmembrane region" description="Helical" evidence="9">
    <location>
        <begin position="86"/>
        <end position="108"/>
    </location>
</feature>
<feature type="transmembrane region" description="Helical" evidence="9">
    <location>
        <begin position="56"/>
        <end position="74"/>
    </location>
</feature>
<dbReference type="Gene3D" id="3.40.50.720">
    <property type="entry name" value="NAD(P)-binding Rossmann-like Domain"/>
    <property type="match status" value="1"/>
</dbReference>
<evidence type="ECO:0000313" key="12">
    <source>
        <dbReference type="Proteomes" id="UP000506160"/>
    </source>
</evidence>
<dbReference type="InterPro" id="IPR038770">
    <property type="entry name" value="Na+/solute_symporter_sf"/>
</dbReference>
<dbReference type="PANTHER" id="PTHR42751:SF1">
    <property type="entry name" value="CATION_PROTON ANTIPORTER YBAL-RELATED"/>
    <property type="match status" value="1"/>
</dbReference>
<dbReference type="SUPFAM" id="SSF51735">
    <property type="entry name" value="NAD(P)-binding Rossmann-fold domains"/>
    <property type="match status" value="1"/>
</dbReference>
<evidence type="ECO:0000256" key="3">
    <source>
        <dbReference type="ARBA" id="ARBA00022448"/>
    </source>
</evidence>
<dbReference type="RefSeq" id="WP_024496117.1">
    <property type="nucleotide sequence ID" value="NZ_AWGA01000055.1"/>
</dbReference>
<evidence type="ECO:0000256" key="6">
    <source>
        <dbReference type="ARBA" id="ARBA00022989"/>
    </source>
</evidence>
<feature type="transmembrane region" description="Helical" evidence="9">
    <location>
        <begin position="231"/>
        <end position="261"/>
    </location>
</feature>
<feature type="transmembrane region" description="Helical" evidence="9">
    <location>
        <begin position="33"/>
        <end position="50"/>
    </location>
</feature>
<dbReference type="GO" id="GO:1902600">
    <property type="term" value="P:proton transmembrane transport"/>
    <property type="evidence" value="ECO:0007669"/>
    <property type="project" value="InterPro"/>
</dbReference>
<feature type="transmembrane region" description="Helical" evidence="9">
    <location>
        <begin position="335"/>
        <end position="361"/>
    </location>
</feature>
<keyword evidence="5 9" id="KW-0812">Transmembrane</keyword>
<feature type="transmembrane region" description="Helical" evidence="9">
    <location>
        <begin position="114"/>
        <end position="136"/>
    </location>
</feature>